<reference evidence="4" key="2">
    <citation type="submission" date="2023-01" db="EMBL/GenBank/DDBJ databases">
        <authorList>
            <person name="Sun Q."/>
            <person name="Evtushenko L."/>
        </authorList>
    </citation>
    <scope>NUCLEOTIDE SEQUENCE</scope>
    <source>
        <strain evidence="4">VKM B-2555</strain>
    </source>
</reference>
<feature type="transmembrane region" description="Helical" evidence="2">
    <location>
        <begin position="486"/>
        <end position="508"/>
    </location>
</feature>
<dbReference type="AlphaFoldDB" id="A0A9W6N3W3"/>
<sequence>MSILETGLVALRDRQRLAQISAIAIRHSFSDILARLGVGGKAGSDGGPDAPERLRRLLEELGPTFTKLGQILSTRADLLGPEWTGALEKLQSQVQPLPWETVRAEMAAALGQPPEDVFATITPEPLAAGSIAQVHRAQLSGGEDVVVKVRRPGLRPKIEADMRVLSHLTGLAEAQWPDIARFRPREIVRNLASAMAEELDLAAEGRNNDLIAANMAELPAIKLPRIFHDYSSETLLVQEFIDGIAPNDHAALQKAGLDGRVLAARGTDAFLRMALVDGVFHADPHPGNLRALPGNVVAFIDFGMVGRLGARRREELLALLAGIVDQNGGRIAMLLLDWSGQTQADLSAIEADCDLFVTRHGVPPLRLGLAVAEFTALARQHDLALPPDLALLFKALITADGVMRGLDPDFDAITVAAPIVRREMQRMLGPQALAAQGKTLAIDLTGLLRDLPGLLRLLNLRLRQGTLSAEIELKGLERLSGDIRQAAVRIAVAIITAAFAIGLAPGLVQSGPTVFGLPLGSWTGVALVAAGLVWTVWPRK</sequence>
<comment type="caution">
    <text evidence="4">The sequence shown here is derived from an EMBL/GenBank/DDBJ whole genome shotgun (WGS) entry which is preliminary data.</text>
</comment>
<accession>A0A9W6N3W3</accession>
<dbReference type="InterPro" id="IPR050154">
    <property type="entry name" value="UbiB_kinase"/>
</dbReference>
<dbReference type="SUPFAM" id="SSF56112">
    <property type="entry name" value="Protein kinase-like (PK-like)"/>
    <property type="match status" value="1"/>
</dbReference>
<dbReference type="RefSeq" id="WP_271204536.1">
    <property type="nucleotide sequence ID" value="NZ_BSFK01000010.1"/>
</dbReference>
<dbReference type="InterPro" id="IPR011009">
    <property type="entry name" value="Kinase-like_dom_sf"/>
</dbReference>
<keyword evidence="2" id="KW-0812">Transmembrane</keyword>
<comment type="similarity">
    <text evidence="1">Belongs to the protein kinase superfamily. ADCK protein kinase family.</text>
</comment>
<proteinExistence type="inferred from homology"/>
<dbReference type="Pfam" id="PF03109">
    <property type="entry name" value="ABC1"/>
    <property type="match status" value="1"/>
</dbReference>
<evidence type="ECO:0000259" key="3">
    <source>
        <dbReference type="Pfam" id="PF03109"/>
    </source>
</evidence>
<name>A0A9W6N3W3_9HYPH</name>
<dbReference type="InterPro" id="IPR004147">
    <property type="entry name" value="ABC1_dom"/>
</dbReference>
<feature type="domain" description="ABC1 atypical kinase-like" evidence="3">
    <location>
        <begin position="89"/>
        <end position="332"/>
    </location>
</feature>
<feature type="transmembrane region" description="Helical" evidence="2">
    <location>
        <begin position="514"/>
        <end position="537"/>
    </location>
</feature>
<evidence type="ECO:0000313" key="5">
    <source>
        <dbReference type="Proteomes" id="UP001143364"/>
    </source>
</evidence>
<evidence type="ECO:0000313" key="4">
    <source>
        <dbReference type="EMBL" id="GLK76661.1"/>
    </source>
</evidence>
<keyword evidence="2" id="KW-0472">Membrane</keyword>
<dbReference type="CDD" id="cd05121">
    <property type="entry name" value="ABC1_ADCK3-like"/>
    <property type="match status" value="1"/>
</dbReference>
<protein>
    <recommendedName>
        <fullName evidence="3">ABC1 atypical kinase-like domain-containing protein</fullName>
    </recommendedName>
</protein>
<dbReference type="PANTHER" id="PTHR10566">
    <property type="entry name" value="CHAPERONE-ACTIVITY OF BC1 COMPLEX CABC1 -RELATED"/>
    <property type="match status" value="1"/>
</dbReference>
<dbReference type="Proteomes" id="UP001143364">
    <property type="component" value="Unassembled WGS sequence"/>
</dbReference>
<keyword evidence="5" id="KW-1185">Reference proteome</keyword>
<reference evidence="4" key="1">
    <citation type="journal article" date="2014" name="Int. J. Syst. Evol. Microbiol.">
        <title>Complete genome sequence of Corynebacterium casei LMG S-19264T (=DSM 44701T), isolated from a smear-ripened cheese.</title>
        <authorList>
            <consortium name="US DOE Joint Genome Institute (JGI-PGF)"/>
            <person name="Walter F."/>
            <person name="Albersmeier A."/>
            <person name="Kalinowski J."/>
            <person name="Ruckert C."/>
        </authorList>
    </citation>
    <scope>NUCLEOTIDE SEQUENCE</scope>
    <source>
        <strain evidence="4">VKM B-2555</strain>
    </source>
</reference>
<evidence type="ECO:0000256" key="2">
    <source>
        <dbReference type="SAM" id="Phobius"/>
    </source>
</evidence>
<evidence type="ECO:0000256" key="1">
    <source>
        <dbReference type="ARBA" id="ARBA00009670"/>
    </source>
</evidence>
<dbReference type="PANTHER" id="PTHR10566:SF113">
    <property type="entry name" value="PROTEIN ACTIVITY OF BC1 COMPLEX KINASE 7, CHLOROPLASTIC"/>
    <property type="match status" value="1"/>
</dbReference>
<organism evidence="4 5">
    <name type="scientific">Methylopila jiangsuensis</name>
    <dbReference type="NCBI Taxonomy" id="586230"/>
    <lineage>
        <taxon>Bacteria</taxon>
        <taxon>Pseudomonadati</taxon>
        <taxon>Pseudomonadota</taxon>
        <taxon>Alphaproteobacteria</taxon>
        <taxon>Hyphomicrobiales</taxon>
        <taxon>Methylopilaceae</taxon>
        <taxon>Methylopila</taxon>
    </lineage>
</organism>
<dbReference type="EMBL" id="BSFK01000010">
    <property type="protein sequence ID" value="GLK76661.1"/>
    <property type="molecule type" value="Genomic_DNA"/>
</dbReference>
<keyword evidence="2" id="KW-1133">Transmembrane helix</keyword>
<gene>
    <name evidence="4" type="primary">aarF_1</name>
    <name evidence="4" type="ORF">GCM10008171_19150</name>
</gene>